<dbReference type="Proteomes" id="UP000006868">
    <property type="component" value="Plasmid pSC2"/>
</dbReference>
<proteinExistence type="predicted"/>
<dbReference type="AlphaFoldDB" id="E3EL11"/>
<dbReference type="HOGENOM" id="CLU_1248537_0_0_9"/>
<dbReference type="KEGG" id="ppm:PPSC2_27230"/>
<protein>
    <submittedName>
        <fullName evidence="1">Uncharacterized protein</fullName>
    </submittedName>
</protein>
<sequence length="221" mass="25927">MNIQNDILSKYIEFQRFLDGINMEELKSLSREDLSTLQKKLHEVNHRNLPYEIGKMIAKKKEEEFPQILGIHHYPELQEIAFLNEATKFRIDKHLISFRVGQYLNSFYRFITSSKKLLMLEDFLVEKGIVEQVFIVKCPCCTHGHLSKPLTIEAWDALKEKIHSFEDEEDFDALSDEGLLESFCTECDDEIDLALLKDENRIVVKKALKLIKGRDTRYDNV</sequence>
<keyword evidence="1" id="KW-0614">Plasmid</keyword>
<dbReference type="PATRIC" id="fig|886882.15.peg.5763"/>
<organism evidence="1 2">
    <name type="scientific">Paenibacillus polymyxa (strain SC2)</name>
    <name type="common">Bacillus polymyxa</name>
    <dbReference type="NCBI Taxonomy" id="886882"/>
    <lineage>
        <taxon>Bacteria</taxon>
        <taxon>Bacillati</taxon>
        <taxon>Bacillota</taxon>
        <taxon>Bacilli</taxon>
        <taxon>Bacillales</taxon>
        <taxon>Paenibacillaceae</taxon>
        <taxon>Paenibacillus</taxon>
    </lineage>
</organism>
<geneLocation type="plasmid" evidence="1 2">
    <name>pSC2</name>
</geneLocation>
<evidence type="ECO:0000313" key="1">
    <source>
        <dbReference type="EMBL" id="ADO59573.1"/>
    </source>
</evidence>
<name>E3EL11_PAEPS</name>
<reference evidence="1 2" key="1">
    <citation type="journal article" date="2011" name="J. Bacteriol.">
        <title>Complete genome sequence of Paenibacillus polymyxa SC2, a strain of plant growth-promoting Rhizobacterium with broad-spectrum antimicrobial activity.</title>
        <authorList>
            <person name="Ma M."/>
            <person name="Wang C."/>
            <person name="Ding Y."/>
            <person name="Li L."/>
            <person name="Shen D."/>
            <person name="Jiang X."/>
            <person name="Guan D."/>
            <person name="Cao F."/>
            <person name="Chen H."/>
            <person name="Feng R."/>
            <person name="Wang X."/>
            <person name="Ge Y."/>
            <person name="Yao L."/>
            <person name="Bing X."/>
            <person name="Yang X."/>
            <person name="Li J."/>
            <person name="Du B."/>
        </authorList>
    </citation>
    <scope>NUCLEOTIDE SEQUENCE [LARGE SCALE GENOMIC DNA]</scope>
    <source>
        <strain evidence="1 2">SC2</strain>
        <plasmid evidence="2">pSC2</plasmid>
    </source>
</reference>
<accession>E3EL11</accession>
<gene>
    <name evidence="1" type="ORF">PPSC2_27230</name>
</gene>
<dbReference type="RefSeq" id="WP_013385987.1">
    <property type="nucleotide sequence ID" value="NC_014628.2"/>
</dbReference>
<dbReference type="EMBL" id="CP002214">
    <property type="protein sequence ID" value="ADO59573.1"/>
    <property type="molecule type" value="Genomic_DNA"/>
</dbReference>
<dbReference type="OrthoDB" id="9983077at2"/>
<evidence type="ECO:0000313" key="2">
    <source>
        <dbReference type="Proteomes" id="UP000006868"/>
    </source>
</evidence>